<evidence type="ECO:0000313" key="4">
    <source>
        <dbReference type="Proteomes" id="UP000003571"/>
    </source>
</evidence>
<evidence type="ECO:0000313" key="3">
    <source>
        <dbReference type="EMBL" id="EIC02590.1"/>
    </source>
</evidence>
<accession>H7EID9</accession>
<feature type="chain" id="PRO_5003608692" description="DUF218 domain-containing protein" evidence="1">
    <location>
        <begin position="27"/>
        <end position="222"/>
    </location>
</feature>
<dbReference type="EMBL" id="AGRW01000036">
    <property type="protein sequence ID" value="EIC02590.1"/>
    <property type="molecule type" value="Genomic_DNA"/>
</dbReference>
<dbReference type="STRING" id="907348.TresaDRAFT_1870"/>
<feature type="domain" description="DUF218" evidence="2">
    <location>
        <begin position="49"/>
        <end position="175"/>
    </location>
</feature>
<keyword evidence="4" id="KW-1185">Reference proteome</keyword>
<feature type="signal peptide" evidence="1">
    <location>
        <begin position="1"/>
        <end position="26"/>
    </location>
</feature>
<dbReference type="InterPro" id="IPR003848">
    <property type="entry name" value="DUF218"/>
</dbReference>
<dbReference type="eggNOG" id="COG2949">
    <property type="taxonomic scope" value="Bacteria"/>
</dbReference>
<dbReference type="RefSeq" id="WP_002702685.1">
    <property type="nucleotide sequence ID" value="NZ_AGRW01000036.1"/>
</dbReference>
<comment type="caution">
    <text evidence="3">The sequence shown here is derived from an EMBL/GenBank/DDBJ whole genome shotgun (WGS) entry which is preliminary data.</text>
</comment>
<dbReference type="CDD" id="cd06259">
    <property type="entry name" value="YdcF-like"/>
    <property type="match status" value="1"/>
</dbReference>
<dbReference type="PANTHER" id="PTHR30336">
    <property type="entry name" value="INNER MEMBRANE PROTEIN, PROBABLE PERMEASE"/>
    <property type="match status" value="1"/>
</dbReference>
<dbReference type="PANTHER" id="PTHR30336:SF6">
    <property type="entry name" value="INTEGRAL MEMBRANE PROTEIN"/>
    <property type="match status" value="1"/>
</dbReference>
<sequence length="222" mass="24255">MRARTFFAAFFSACAAAFLFVAAANAFVVLSARPFVFRSVADVPPKYTAVVPGAGARNGRVSFVFRDRIEGAVSLMEAGRAEKIIVSGDHGRKDYDEVNSALSYMKKVHGISDGDVFLDHAGFSTYDTMYRARDVFCVRDAVIVTQPFHAARCVFIARALGLDAVAYVAPELNRLPRRAKIVWEIRESLARVKAVIDVVSRAKPVYLGEQIPVTGSSAATRD</sequence>
<proteinExistence type="predicted"/>
<dbReference type="InterPro" id="IPR051599">
    <property type="entry name" value="Cell_Envelope_Assoc"/>
</dbReference>
<dbReference type="OrthoDB" id="9782395at2"/>
<name>H7EID9_9SPIR</name>
<protein>
    <recommendedName>
        <fullName evidence="2">DUF218 domain-containing protein</fullName>
    </recommendedName>
</protein>
<dbReference type="PATRIC" id="fig|907348.3.peg.581"/>
<dbReference type="Pfam" id="PF02698">
    <property type="entry name" value="DUF218"/>
    <property type="match status" value="1"/>
</dbReference>
<gene>
    <name evidence="3" type="ORF">TresaDRAFT_1870</name>
</gene>
<evidence type="ECO:0000256" key="1">
    <source>
        <dbReference type="SAM" id="SignalP"/>
    </source>
</evidence>
<keyword evidence="1" id="KW-0732">Signal</keyword>
<dbReference type="GO" id="GO:0005886">
    <property type="term" value="C:plasma membrane"/>
    <property type="evidence" value="ECO:0007669"/>
    <property type="project" value="TreeGrafter"/>
</dbReference>
<dbReference type="Proteomes" id="UP000003571">
    <property type="component" value="Unassembled WGS sequence"/>
</dbReference>
<evidence type="ECO:0000259" key="2">
    <source>
        <dbReference type="Pfam" id="PF02698"/>
    </source>
</evidence>
<reference evidence="3 4" key="1">
    <citation type="submission" date="2011-09" db="EMBL/GenBank/DDBJ databases">
        <title>The draft genome of Treponema saccharophilum DSM 2985.</title>
        <authorList>
            <consortium name="US DOE Joint Genome Institute (JGI-PGF)"/>
            <person name="Lucas S."/>
            <person name="Copeland A."/>
            <person name="Lapidus A."/>
            <person name="Glavina del Rio T."/>
            <person name="Dalin E."/>
            <person name="Tice H."/>
            <person name="Bruce D."/>
            <person name="Goodwin L."/>
            <person name="Pitluck S."/>
            <person name="Peters L."/>
            <person name="Kyrpides N."/>
            <person name="Mavromatis K."/>
            <person name="Ivanova N."/>
            <person name="Markowitz V."/>
            <person name="Cheng J.-F."/>
            <person name="Hugenholtz P."/>
            <person name="Woyke T."/>
            <person name="Wu D."/>
            <person name="Gronow S."/>
            <person name="Wellnitz S."/>
            <person name="Brambilla E."/>
            <person name="Klenk H.-P."/>
            <person name="Eisen J.A."/>
        </authorList>
    </citation>
    <scope>NUCLEOTIDE SEQUENCE [LARGE SCALE GENOMIC DNA]</scope>
    <source>
        <strain evidence="3 4">DSM 2985</strain>
    </source>
</reference>
<organism evidence="3 4">
    <name type="scientific">Treponema saccharophilum DSM 2985</name>
    <dbReference type="NCBI Taxonomy" id="907348"/>
    <lineage>
        <taxon>Bacteria</taxon>
        <taxon>Pseudomonadati</taxon>
        <taxon>Spirochaetota</taxon>
        <taxon>Spirochaetia</taxon>
        <taxon>Spirochaetales</taxon>
        <taxon>Treponemataceae</taxon>
        <taxon>Treponema</taxon>
    </lineage>
</organism>
<dbReference type="AlphaFoldDB" id="H7EID9"/>